<dbReference type="Gene3D" id="1.20.120.530">
    <property type="entry name" value="GntR ligand-binding domain-like"/>
    <property type="match status" value="1"/>
</dbReference>
<dbReference type="InterPro" id="IPR036390">
    <property type="entry name" value="WH_DNA-bd_sf"/>
</dbReference>
<dbReference type="PANTHER" id="PTHR43537:SF5">
    <property type="entry name" value="UXU OPERON TRANSCRIPTIONAL REGULATOR"/>
    <property type="match status" value="1"/>
</dbReference>
<sequence length="231" mass="25957">MALPQATNTRFQTAEDVVGDIQRRIENGEWPEGHRLPPERELAALYGLARNTVRSALNRMGTDLIRVVGRGTYVKARNGGSVPGLGRHMKDASPAEVMEVRLIIEPQAAALAAHRANSDDLAEITEILRRSIAAKGFAEFEHYDAALHLAVFRATKNQLLVDYCEAINSARHQPHWHRLKQKSLTDGLRSQYDREHSALVDAIKQRDAEKARRLIHQHLTHVRDHLLAIDA</sequence>
<dbReference type="SUPFAM" id="SSF46785">
    <property type="entry name" value="Winged helix' DNA-binding domain"/>
    <property type="match status" value="1"/>
</dbReference>
<organism evidence="5 6">
    <name type="scientific">Dongia sedimenti</name>
    <dbReference type="NCBI Taxonomy" id="3064282"/>
    <lineage>
        <taxon>Bacteria</taxon>
        <taxon>Pseudomonadati</taxon>
        <taxon>Pseudomonadota</taxon>
        <taxon>Alphaproteobacteria</taxon>
        <taxon>Rhodospirillales</taxon>
        <taxon>Dongiaceae</taxon>
        <taxon>Dongia</taxon>
    </lineage>
</organism>
<keyword evidence="6" id="KW-1185">Reference proteome</keyword>
<evidence type="ECO:0000256" key="3">
    <source>
        <dbReference type="ARBA" id="ARBA00023163"/>
    </source>
</evidence>
<dbReference type="SMART" id="SM00345">
    <property type="entry name" value="HTH_GNTR"/>
    <property type="match status" value="1"/>
</dbReference>
<dbReference type="InterPro" id="IPR011711">
    <property type="entry name" value="GntR_C"/>
</dbReference>
<evidence type="ECO:0000256" key="2">
    <source>
        <dbReference type="ARBA" id="ARBA00023125"/>
    </source>
</evidence>
<dbReference type="SUPFAM" id="SSF48008">
    <property type="entry name" value="GntR ligand-binding domain-like"/>
    <property type="match status" value="1"/>
</dbReference>
<dbReference type="InterPro" id="IPR000524">
    <property type="entry name" value="Tscrpt_reg_HTH_GntR"/>
</dbReference>
<accession>A0ABU0YLM1</accession>
<protein>
    <submittedName>
        <fullName evidence="5">FCD domain-containing protein</fullName>
    </submittedName>
</protein>
<keyword evidence="2" id="KW-0238">DNA-binding</keyword>
<comment type="caution">
    <text evidence="5">The sequence shown here is derived from an EMBL/GenBank/DDBJ whole genome shotgun (WGS) entry which is preliminary data.</text>
</comment>
<gene>
    <name evidence="5" type="ORF">Q8A70_07605</name>
</gene>
<dbReference type="CDD" id="cd07377">
    <property type="entry name" value="WHTH_GntR"/>
    <property type="match status" value="1"/>
</dbReference>
<evidence type="ECO:0000313" key="5">
    <source>
        <dbReference type="EMBL" id="MDQ7247528.1"/>
    </source>
</evidence>
<name>A0ABU0YLM1_9PROT</name>
<proteinExistence type="predicted"/>
<dbReference type="RefSeq" id="WP_379954931.1">
    <property type="nucleotide sequence ID" value="NZ_JAUYVI010000002.1"/>
</dbReference>
<evidence type="ECO:0000259" key="4">
    <source>
        <dbReference type="PROSITE" id="PS50949"/>
    </source>
</evidence>
<dbReference type="SMART" id="SM00895">
    <property type="entry name" value="FCD"/>
    <property type="match status" value="1"/>
</dbReference>
<dbReference type="PANTHER" id="PTHR43537">
    <property type="entry name" value="TRANSCRIPTIONAL REGULATOR, GNTR FAMILY"/>
    <property type="match status" value="1"/>
</dbReference>
<dbReference type="Proteomes" id="UP001230156">
    <property type="component" value="Unassembled WGS sequence"/>
</dbReference>
<evidence type="ECO:0000313" key="6">
    <source>
        <dbReference type="Proteomes" id="UP001230156"/>
    </source>
</evidence>
<reference evidence="6" key="1">
    <citation type="submission" date="2023-08" db="EMBL/GenBank/DDBJ databases">
        <title>Rhodospirillaceae gen. nov., a novel taxon isolated from the Yangtze River Yuezi River estuary sludge.</title>
        <authorList>
            <person name="Ruan L."/>
        </authorList>
    </citation>
    <scope>NUCLEOTIDE SEQUENCE [LARGE SCALE GENOMIC DNA]</scope>
    <source>
        <strain evidence="6">R-7</strain>
    </source>
</reference>
<dbReference type="EMBL" id="JAUYVI010000002">
    <property type="protein sequence ID" value="MDQ7247528.1"/>
    <property type="molecule type" value="Genomic_DNA"/>
</dbReference>
<dbReference type="PROSITE" id="PS50949">
    <property type="entry name" value="HTH_GNTR"/>
    <property type="match status" value="1"/>
</dbReference>
<dbReference type="InterPro" id="IPR036388">
    <property type="entry name" value="WH-like_DNA-bd_sf"/>
</dbReference>
<evidence type="ECO:0000256" key="1">
    <source>
        <dbReference type="ARBA" id="ARBA00023015"/>
    </source>
</evidence>
<keyword evidence="3" id="KW-0804">Transcription</keyword>
<feature type="domain" description="HTH gntR-type" evidence="4">
    <location>
        <begin position="11"/>
        <end position="77"/>
    </location>
</feature>
<dbReference type="Gene3D" id="1.10.10.10">
    <property type="entry name" value="Winged helix-like DNA-binding domain superfamily/Winged helix DNA-binding domain"/>
    <property type="match status" value="1"/>
</dbReference>
<keyword evidence="1" id="KW-0805">Transcription regulation</keyword>
<dbReference type="Pfam" id="PF07729">
    <property type="entry name" value="FCD"/>
    <property type="match status" value="1"/>
</dbReference>
<dbReference type="InterPro" id="IPR008920">
    <property type="entry name" value="TF_FadR/GntR_C"/>
</dbReference>
<dbReference type="Pfam" id="PF00392">
    <property type="entry name" value="GntR"/>
    <property type="match status" value="1"/>
</dbReference>